<feature type="compositionally biased region" description="Basic and acidic residues" evidence="1">
    <location>
        <begin position="360"/>
        <end position="383"/>
    </location>
</feature>
<feature type="compositionally biased region" description="Basic residues" evidence="1">
    <location>
        <begin position="693"/>
        <end position="702"/>
    </location>
</feature>
<dbReference type="AlphaFoldDB" id="A0A834BYF7"/>
<feature type="compositionally biased region" description="Polar residues" evidence="1">
    <location>
        <begin position="43"/>
        <end position="55"/>
    </location>
</feature>
<organism evidence="2 3">
    <name type="scientific">Oryzias melastigma</name>
    <name type="common">Marine medaka</name>
    <dbReference type="NCBI Taxonomy" id="30732"/>
    <lineage>
        <taxon>Eukaryota</taxon>
        <taxon>Metazoa</taxon>
        <taxon>Chordata</taxon>
        <taxon>Craniata</taxon>
        <taxon>Vertebrata</taxon>
        <taxon>Euteleostomi</taxon>
        <taxon>Actinopterygii</taxon>
        <taxon>Neopterygii</taxon>
        <taxon>Teleostei</taxon>
        <taxon>Neoteleostei</taxon>
        <taxon>Acanthomorphata</taxon>
        <taxon>Ovalentaria</taxon>
        <taxon>Atherinomorphae</taxon>
        <taxon>Beloniformes</taxon>
        <taxon>Adrianichthyidae</taxon>
        <taxon>Oryziinae</taxon>
        <taxon>Oryzias</taxon>
    </lineage>
</organism>
<dbReference type="Proteomes" id="UP000646548">
    <property type="component" value="Unassembled WGS sequence"/>
</dbReference>
<protein>
    <submittedName>
        <fullName evidence="2">Uncharacterized protein</fullName>
    </submittedName>
</protein>
<sequence>MGEYSCERHRNFLSFLLQLGIKPCNADREATTSNFEQVEVPRQSPSFQPFSASKQLQEEEELIGAYSEPGCSSAETTSRHSEFLRQAPGLDGTEIKENIPVVNREPPRLNPAADHTRQSRTSTEQEHSRIVPQIAVEDVSLLCSKAAVSPQNKPEGGICQNPRVQISENPVVSTLTRSPQPILYEDISEDETEIYLEKSPCPPEWSDAEEDVDPCNVLDFDGDEEDDGDWEVLPLSILNLQFQPSNQQVLLDNEGKERAWGSRQCGPFANVIPASAFTQMKVFDTPDQQEGAVTFGKLSFVIPPINEHHLVEVESRENCSDLEDCCDTEDSNDYSSGPESNLMTVSLQCLKNLSALSPESKFEKETKEKTTTPEKGWKVEGQKHQNPVIVLDSSDESDDNLELTKLQPAPDGSENNHTNQSKMDVRRDTRDKVSSEDLDRTEEYGKNMWKDEGIIILSDSDDDQPQNQPQETTKCSSAASPSQNPTADSSAGCPEPETATKESGTKKFKKFKRKRALPAETQPLEINAKKCTQQASPVKIAEKQSTPEHQISIVPQFYPQKHPNPRIQLVQRPDTQRQPEDPSNPIPPSDRFKEDMANQRVKRSVLRSKSHPSSAAPAGQKSVSFSVSSTSKPSNSSEGRPPSRAQLPLNPAKSKVCSDWQESFFSIRKKTKDQKEGDSKTKASNLPAETRPRPARVPKRRNSHEPCTTYEEDQVKRHGVHQGQELQHRHRPKCVLVWIMSFCF</sequence>
<feature type="compositionally biased region" description="Basic residues" evidence="1">
    <location>
        <begin position="506"/>
        <end position="516"/>
    </location>
</feature>
<dbReference type="EMBL" id="WKFB01000463">
    <property type="protein sequence ID" value="KAF6722272.1"/>
    <property type="molecule type" value="Genomic_DNA"/>
</dbReference>
<accession>A0A834BYF7</accession>
<feature type="compositionally biased region" description="Polar residues" evidence="1">
    <location>
        <begin position="413"/>
        <end position="422"/>
    </location>
</feature>
<feature type="region of interest" description="Disordered" evidence="1">
    <location>
        <begin position="104"/>
        <end position="128"/>
    </location>
</feature>
<evidence type="ECO:0000313" key="2">
    <source>
        <dbReference type="EMBL" id="KAF6722272.1"/>
    </source>
</evidence>
<feature type="compositionally biased region" description="Low complexity" evidence="1">
    <location>
        <begin position="622"/>
        <end position="637"/>
    </location>
</feature>
<feature type="region of interest" description="Disordered" evidence="1">
    <location>
        <begin position="458"/>
        <end position="654"/>
    </location>
</feature>
<name>A0A834BYF7_ORYME</name>
<feature type="region of interest" description="Disordered" evidence="1">
    <location>
        <begin position="39"/>
        <end position="62"/>
    </location>
</feature>
<comment type="caution">
    <text evidence="2">The sequence shown here is derived from an EMBL/GenBank/DDBJ whole genome shotgun (WGS) entry which is preliminary data.</text>
</comment>
<proteinExistence type="predicted"/>
<feature type="compositionally biased region" description="Basic residues" evidence="1">
    <location>
        <begin position="600"/>
        <end position="610"/>
    </location>
</feature>
<feature type="region of interest" description="Disordered" evidence="1">
    <location>
        <begin position="668"/>
        <end position="724"/>
    </location>
</feature>
<reference evidence="2" key="1">
    <citation type="journal article" name="BMC Genomics">
        <title>Long-read sequencing and de novo genome assembly of marine medaka (Oryzias melastigma).</title>
        <authorList>
            <person name="Liang P."/>
            <person name="Saqib H.S.A."/>
            <person name="Ni X."/>
            <person name="Shen Y."/>
        </authorList>
    </citation>
    <scope>NUCLEOTIDE SEQUENCE</scope>
    <source>
        <strain evidence="2">Bigg-433</strain>
    </source>
</reference>
<feature type="compositionally biased region" description="Basic and acidic residues" evidence="1">
    <location>
        <begin position="423"/>
        <end position="445"/>
    </location>
</feature>
<gene>
    <name evidence="2" type="ORF">FQA47_025486</name>
</gene>
<feature type="region of interest" description="Disordered" evidence="1">
    <location>
        <begin position="360"/>
        <end position="445"/>
    </location>
</feature>
<evidence type="ECO:0000256" key="1">
    <source>
        <dbReference type="SAM" id="MobiDB-lite"/>
    </source>
</evidence>
<evidence type="ECO:0000313" key="3">
    <source>
        <dbReference type="Proteomes" id="UP000646548"/>
    </source>
</evidence>
<feature type="compositionally biased region" description="Polar residues" evidence="1">
    <location>
        <begin position="471"/>
        <end position="489"/>
    </location>
</feature>